<reference evidence="2" key="1">
    <citation type="submission" date="2022-12" db="EMBL/GenBank/DDBJ databases">
        <authorList>
            <person name="Alioto T."/>
            <person name="Alioto T."/>
            <person name="Gomez Garrido J."/>
        </authorList>
    </citation>
    <scope>NUCLEOTIDE SEQUENCE</scope>
</reference>
<gene>
    <name evidence="2" type="ORF">PODLI_1B035999</name>
</gene>
<organism evidence="2 3">
    <name type="scientific">Podarcis lilfordi</name>
    <name type="common">Lilford's wall lizard</name>
    <dbReference type="NCBI Taxonomy" id="74358"/>
    <lineage>
        <taxon>Eukaryota</taxon>
        <taxon>Metazoa</taxon>
        <taxon>Chordata</taxon>
        <taxon>Craniata</taxon>
        <taxon>Vertebrata</taxon>
        <taxon>Euteleostomi</taxon>
        <taxon>Lepidosauria</taxon>
        <taxon>Squamata</taxon>
        <taxon>Bifurcata</taxon>
        <taxon>Unidentata</taxon>
        <taxon>Episquamata</taxon>
        <taxon>Laterata</taxon>
        <taxon>Lacertibaenia</taxon>
        <taxon>Lacertidae</taxon>
        <taxon>Podarcis</taxon>
    </lineage>
</organism>
<proteinExistence type="predicted"/>
<protein>
    <submittedName>
        <fullName evidence="2">Uncharacterized protein</fullName>
    </submittedName>
</protein>
<evidence type="ECO:0000256" key="1">
    <source>
        <dbReference type="SAM" id="MobiDB-lite"/>
    </source>
</evidence>
<dbReference type="EMBL" id="OX395126">
    <property type="protein sequence ID" value="CAI5764468.1"/>
    <property type="molecule type" value="Genomic_DNA"/>
</dbReference>
<evidence type="ECO:0000313" key="2">
    <source>
        <dbReference type="EMBL" id="CAI5764468.1"/>
    </source>
</evidence>
<dbReference type="AlphaFoldDB" id="A0AA35NXB0"/>
<name>A0AA35NXB0_9SAUR</name>
<dbReference type="Proteomes" id="UP001178461">
    <property type="component" value="Chromosome 1"/>
</dbReference>
<feature type="region of interest" description="Disordered" evidence="1">
    <location>
        <begin position="1"/>
        <end position="27"/>
    </location>
</feature>
<keyword evidence="3" id="KW-1185">Reference proteome</keyword>
<evidence type="ECO:0000313" key="3">
    <source>
        <dbReference type="Proteomes" id="UP001178461"/>
    </source>
</evidence>
<accession>A0AA35NXB0</accession>
<sequence>MPSDGPPKGNVTHRKPETDLSVFEEDPPMVPAIHITPSMPGNWENAATQPREQHLAYPKNGCITTKPVGELITIPPPTHNEAKPVMERAALTLSRGT</sequence>